<dbReference type="EMBL" id="MU793290">
    <property type="protein sequence ID" value="KAJ3787549.1"/>
    <property type="molecule type" value="Genomic_DNA"/>
</dbReference>
<gene>
    <name evidence="2" type="ORF">GGU10DRAFT_415706</name>
</gene>
<dbReference type="InterPro" id="IPR041800">
    <property type="entry name" value="ASCC2_CUE"/>
</dbReference>
<comment type="caution">
    <text evidence="2">The sequence shown here is derived from an EMBL/GenBank/DDBJ whole genome shotgun (WGS) entry which is preliminary data.</text>
</comment>
<accession>A0AA38NN10</accession>
<keyword evidence="3" id="KW-1185">Reference proteome</keyword>
<feature type="compositionally biased region" description="Acidic residues" evidence="1">
    <location>
        <begin position="528"/>
        <end position="544"/>
    </location>
</feature>
<evidence type="ECO:0000256" key="1">
    <source>
        <dbReference type="SAM" id="MobiDB-lite"/>
    </source>
</evidence>
<feature type="compositionally biased region" description="Basic residues" evidence="1">
    <location>
        <begin position="712"/>
        <end position="724"/>
    </location>
</feature>
<feature type="compositionally biased region" description="Acidic residues" evidence="1">
    <location>
        <begin position="558"/>
        <end position="575"/>
    </location>
</feature>
<feature type="compositionally biased region" description="Low complexity" evidence="1">
    <location>
        <begin position="388"/>
        <end position="398"/>
    </location>
</feature>
<name>A0AA38NN10_9AGAR</name>
<protein>
    <recommendedName>
        <fullName evidence="4">CUE domain-containing protein</fullName>
    </recommendedName>
</protein>
<evidence type="ECO:0000313" key="3">
    <source>
        <dbReference type="Proteomes" id="UP001163798"/>
    </source>
</evidence>
<feature type="compositionally biased region" description="Basic and acidic residues" evidence="1">
    <location>
        <begin position="596"/>
        <end position="617"/>
    </location>
</feature>
<organism evidence="2 3">
    <name type="scientific">Lentinula aff. detonsa</name>
    <dbReference type="NCBI Taxonomy" id="2804958"/>
    <lineage>
        <taxon>Eukaryota</taxon>
        <taxon>Fungi</taxon>
        <taxon>Dikarya</taxon>
        <taxon>Basidiomycota</taxon>
        <taxon>Agaricomycotina</taxon>
        <taxon>Agaricomycetes</taxon>
        <taxon>Agaricomycetidae</taxon>
        <taxon>Agaricales</taxon>
        <taxon>Marasmiineae</taxon>
        <taxon>Omphalotaceae</taxon>
        <taxon>Lentinula</taxon>
    </lineage>
</organism>
<dbReference type="Gene3D" id="1.10.8.10">
    <property type="entry name" value="DNA helicase RuvA subunit, C-terminal domain"/>
    <property type="match status" value="1"/>
</dbReference>
<dbReference type="CDD" id="cd14364">
    <property type="entry name" value="CUE_ASCC2"/>
    <property type="match status" value="1"/>
</dbReference>
<dbReference type="Proteomes" id="UP001163798">
    <property type="component" value="Unassembled WGS sequence"/>
</dbReference>
<reference evidence="2" key="1">
    <citation type="submission" date="2022-08" db="EMBL/GenBank/DDBJ databases">
        <authorList>
            <consortium name="DOE Joint Genome Institute"/>
            <person name="Min B."/>
            <person name="Riley R."/>
            <person name="Sierra-Patev S."/>
            <person name="Naranjo-Ortiz M."/>
            <person name="Looney B."/>
            <person name="Konkel Z."/>
            <person name="Slot J.C."/>
            <person name="Sakamoto Y."/>
            <person name="Steenwyk J.L."/>
            <person name="Rokas A."/>
            <person name="Carro J."/>
            <person name="Camarero S."/>
            <person name="Ferreira P."/>
            <person name="Molpeceres G."/>
            <person name="Ruiz-Duenas F.J."/>
            <person name="Serrano A."/>
            <person name="Henrissat B."/>
            <person name="Drula E."/>
            <person name="Hughes K.W."/>
            <person name="Mata J.L."/>
            <person name="Ishikawa N.K."/>
            <person name="Vargas-Isla R."/>
            <person name="Ushijima S."/>
            <person name="Smith C.A."/>
            <person name="Ahrendt S."/>
            <person name="Andreopoulos W."/>
            <person name="He G."/>
            <person name="Labutti K."/>
            <person name="Lipzen A."/>
            <person name="Ng V."/>
            <person name="Sandor L."/>
            <person name="Barry K."/>
            <person name="Martinez A.T."/>
            <person name="Xiao Y."/>
            <person name="Gibbons J.G."/>
            <person name="Terashima K."/>
            <person name="Hibbett D.S."/>
            <person name="Grigoriev I.V."/>
        </authorList>
    </citation>
    <scope>NUCLEOTIDE SEQUENCE</scope>
    <source>
        <strain evidence="2">TFB10291</strain>
    </source>
</reference>
<feature type="region of interest" description="Disordered" evidence="1">
    <location>
        <begin position="1"/>
        <end position="20"/>
    </location>
</feature>
<evidence type="ECO:0000313" key="2">
    <source>
        <dbReference type="EMBL" id="KAJ3787549.1"/>
    </source>
</evidence>
<feature type="region of interest" description="Disordered" evidence="1">
    <location>
        <begin position="524"/>
        <end position="732"/>
    </location>
</feature>
<feature type="region of interest" description="Disordered" evidence="1">
    <location>
        <begin position="356"/>
        <end position="401"/>
    </location>
</feature>
<feature type="compositionally biased region" description="Basic and acidic residues" evidence="1">
    <location>
        <begin position="625"/>
        <end position="637"/>
    </location>
</feature>
<proteinExistence type="predicted"/>
<sequence length="732" mass="80286">MADKNSIATRIPPYPSTSARKALSPSQLAKLNGTILACITDVLSLPPSKRNTPSAYSFVSTYARDAAVQTLQALIWENENVSSKVENSIRIKVLQLAEKLERLDVRTLLDLAIVYAKTNFHRLRAVLELNSANLIATDLISPFVLLLQFDNSPGLYALRKASHCISSFLRAAPSTTLRAFAHSKEFILAVANVYQAGLNNIALSYGGLNLTNGHTVADDWEKLWLETKVSFMDSFHACMTSLLNDIASASGPTLAVEAEVTFDIIFTLLETNSNAGHPQTPFLNQSILADHQQSYELTRTLSSSFQHAVERDARLDLLDANLRNFDTQSESGEAGKKNPGALKLLLRSSGVLPGIDNRGIGKQNKSGVSGREQKKEVYSTPVTTAPISSTSQSTSSSRSDADLDVKISQVLDILPDQPPDYIRDLLLHPSYPFAGNPDGAERVIGALLEGTAPPWDEVRNASKAAAAAQKSVSAPQPIERRNIFDEEEVDISKFRLGKKSEEEQILFRDREAVEQMKADILRRVEEFSSSDDEDDAKADTEDDQLLPTTVNKIKVAGDGEESDASDSEGSLDSDNDQPTKSSLEMTLELAYIENPKLFDRDSAMRNSTARKELREKTGWANDQIEDWRTMLERDPKKKERIMKKHEWSGNKPLPVIEQPEASSSRGGRGRGRGGDRGRSDTSSGRGRGRGRGGGGGGPANAQERAWKEKNKNQARKRGHDKKMARSGAGQPT</sequence>
<evidence type="ECO:0008006" key="4">
    <source>
        <dbReference type="Google" id="ProtNLM"/>
    </source>
</evidence>
<dbReference type="AlphaFoldDB" id="A0AA38NN10"/>